<dbReference type="InterPro" id="IPR015527">
    <property type="entry name" value="Pept_C26_g-glut_hydrolase"/>
</dbReference>
<dbReference type="GO" id="GO:0034722">
    <property type="term" value="F:gamma-glutamyl-peptidase activity"/>
    <property type="evidence" value="ECO:0007669"/>
    <property type="project" value="TreeGrafter"/>
</dbReference>
<reference evidence="5" key="1">
    <citation type="submission" date="2020-01" db="EMBL/GenBank/DDBJ databases">
        <title>Draft genome sequence of the Termite Coptotermes fromosanus.</title>
        <authorList>
            <person name="Itakura S."/>
            <person name="Yosikawa Y."/>
            <person name="Umezawa K."/>
        </authorList>
    </citation>
    <scope>NUCLEOTIDE SEQUENCE [LARGE SCALE GENOMIC DNA]</scope>
</reference>
<dbReference type="InterPro" id="IPR029062">
    <property type="entry name" value="Class_I_gatase-like"/>
</dbReference>
<protein>
    <recommendedName>
        <fullName evidence="3">Glutamine amidotransferase domain-containing protein</fullName>
    </recommendedName>
</protein>
<evidence type="ECO:0000313" key="5">
    <source>
        <dbReference type="Proteomes" id="UP000502823"/>
    </source>
</evidence>
<dbReference type="SUPFAM" id="SSF52317">
    <property type="entry name" value="Class I glutamine amidotransferase-like"/>
    <property type="match status" value="1"/>
</dbReference>
<evidence type="ECO:0000313" key="4">
    <source>
        <dbReference type="EMBL" id="GFG38660.1"/>
    </source>
</evidence>
<dbReference type="PANTHER" id="PTHR11315:SF0">
    <property type="entry name" value="FOLATE GAMMA-GLUTAMYL HYDROLASE"/>
    <property type="match status" value="1"/>
</dbReference>
<dbReference type="InParanoid" id="A0A6L2Q3W5"/>
<gene>
    <name evidence="4" type="ORF">Cfor_09243</name>
</gene>
<dbReference type="InterPro" id="IPR017926">
    <property type="entry name" value="GATASE"/>
</dbReference>
<organism evidence="4 5">
    <name type="scientific">Coptotermes formosanus</name>
    <name type="common">Formosan subterranean termite</name>
    <dbReference type="NCBI Taxonomy" id="36987"/>
    <lineage>
        <taxon>Eukaryota</taxon>
        <taxon>Metazoa</taxon>
        <taxon>Ecdysozoa</taxon>
        <taxon>Arthropoda</taxon>
        <taxon>Hexapoda</taxon>
        <taxon>Insecta</taxon>
        <taxon>Pterygota</taxon>
        <taxon>Neoptera</taxon>
        <taxon>Polyneoptera</taxon>
        <taxon>Dictyoptera</taxon>
        <taxon>Blattodea</taxon>
        <taxon>Blattoidea</taxon>
        <taxon>Termitoidae</taxon>
        <taxon>Rhinotermitidae</taxon>
        <taxon>Coptotermes</taxon>
    </lineage>
</organism>
<proteinExistence type="predicted"/>
<feature type="active site" description="Proton donor" evidence="1">
    <location>
        <position position="87"/>
    </location>
</feature>
<comment type="caution">
    <text evidence="2">Lacks conserved residue(s) required for the propagation of feature annotation.</text>
</comment>
<evidence type="ECO:0000259" key="3">
    <source>
        <dbReference type="Pfam" id="PF00117"/>
    </source>
</evidence>
<dbReference type="Gene3D" id="3.40.50.880">
    <property type="match status" value="1"/>
</dbReference>
<dbReference type="OrthoDB" id="64220at2759"/>
<dbReference type="AlphaFoldDB" id="A0A6L2Q3W5"/>
<dbReference type="PROSITE" id="PS51273">
    <property type="entry name" value="GATASE_TYPE_1"/>
    <property type="match status" value="1"/>
</dbReference>
<evidence type="ECO:0000256" key="1">
    <source>
        <dbReference type="PIRSR" id="PIRSR615527-1"/>
    </source>
</evidence>
<dbReference type="EMBL" id="BLKM01000799">
    <property type="protein sequence ID" value="GFG38660.1"/>
    <property type="molecule type" value="Genomic_DNA"/>
</dbReference>
<accession>A0A6L2Q3W5</accession>
<sequence>MALPLELKEGYNGSKLFGNASTHILNILVSENVTANFHHFCVTEANLTSAGLDRDWKVTAVNKDSQGLEFVSSFEHKQYPIYGVQFHPEKNAYEWKVANNNPHTASAILIGQYFANFFINEARKNNQQFPSSEEETRALIYNYQPAYTGNAGAKFEQCYFFTD</sequence>
<comment type="caution">
    <text evidence="4">The sequence shown here is derived from an EMBL/GenBank/DDBJ whole genome shotgun (WGS) entry which is preliminary data.</text>
</comment>
<name>A0A6L2Q3W5_COPFO</name>
<feature type="domain" description="Glutamine amidotransferase" evidence="3">
    <location>
        <begin position="20"/>
        <end position="92"/>
    </location>
</feature>
<evidence type="ECO:0000256" key="2">
    <source>
        <dbReference type="PROSITE-ProRule" id="PRU00607"/>
    </source>
</evidence>
<dbReference type="PROSITE" id="PS51275">
    <property type="entry name" value="PEPTIDASE_C26_GGH"/>
    <property type="match status" value="1"/>
</dbReference>
<dbReference type="GO" id="GO:0046900">
    <property type="term" value="P:tetrahydrofolylpolyglutamate metabolic process"/>
    <property type="evidence" value="ECO:0007669"/>
    <property type="project" value="TreeGrafter"/>
</dbReference>
<dbReference type="PANTHER" id="PTHR11315">
    <property type="entry name" value="PROTEASE FAMILY C26 GAMMA-GLUTAMYL HYDROLASE"/>
    <property type="match status" value="1"/>
</dbReference>
<dbReference type="Proteomes" id="UP000502823">
    <property type="component" value="Unassembled WGS sequence"/>
</dbReference>
<dbReference type="GO" id="GO:0005773">
    <property type="term" value="C:vacuole"/>
    <property type="evidence" value="ECO:0007669"/>
    <property type="project" value="TreeGrafter"/>
</dbReference>
<dbReference type="Pfam" id="PF00117">
    <property type="entry name" value="GATase"/>
    <property type="match status" value="1"/>
</dbReference>
<keyword evidence="5" id="KW-1185">Reference proteome</keyword>